<dbReference type="Proteomes" id="UP001556196">
    <property type="component" value="Unassembled WGS sequence"/>
</dbReference>
<evidence type="ECO:0000313" key="7">
    <source>
        <dbReference type="EMBL" id="MEW9808378.1"/>
    </source>
</evidence>
<feature type="transmembrane region" description="Helical" evidence="6">
    <location>
        <begin position="173"/>
        <end position="190"/>
    </location>
</feature>
<evidence type="ECO:0000256" key="1">
    <source>
        <dbReference type="ARBA" id="ARBA00004651"/>
    </source>
</evidence>
<comment type="caution">
    <text evidence="7">The sequence shown here is derived from an EMBL/GenBank/DDBJ whole genome shotgun (WGS) entry which is preliminary data.</text>
</comment>
<evidence type="ECO:0000313" key="8">
    <source>
        <dbReference type="Proteomes" id="UP001556196"/>
    </source>
</evidence>
<feature type="transmembrane region" description="Helical" evidence="6">
    <location>
        <begin position="146"/>
        <end position="167"/>
    </location>
</feature>
<dbReference type="Pfam" id="PF02588">
    <property type="entry name" value="YitT_membrane"/>
    <property type="match status" value="1"/>
</dbReference>
<evidence type="ECO:0000256" key="5">
    <source>
        <dbReference type="ARBA" id="ARBA00023136"/>
    </source>
</evidence>
<evidence type="ECO:0000256" key="4">
    <source>
        <dbReference type="ARBA" id="ARBA00022989"/>
    </source>
</evidence>
<proteinExistence type="predicted"/>
<feature type="transmembrane region" description="Helical" evidence="6">
    <location>
        <begin position="107"/>
        <end position="125"/>
    </location>
</feature>
<dbReference type="PANTHER" id="PTHR33545">
    <property type="entry name" value="UPF0750 MEMBRANE PROTEIN YITT-RELATED"/>
    <property type="match status" value="1"/>
</dbReference>
<reference evidence="7 8" key="1">
    <citation type="submission" date="2024-06" db="EMBL/GenBank/DDBJ databases">
        <authorList>
            <person name="Tuo L."/>
        </authorList>
    </citation>
    <scope>NUCLEOTIDE SEQUENCE [LARGE SCALE GENOMIC DNA]</scope>
    <source>
        <strain evidence="7 8">ZMM04-5</strain>
    </source>
</reference>
<comment type="subcellular location">
    <subcellularLocation>
        <location evidence="1">Cell membrane</location>
        <topology evidence="1">Multi-pass membrane protein</topology>
    </subcellularLocation>
</comment>
<name>A0ABV3R529_9HYPH</name>
<feature type="transmembrane region" description="Helical" evidence="6">
    <location>
        <begin position="12"/>
        <end position="30"/>
    </location>
</feature>
<keyword evidence="8" id="KW-1185">Reference proteome</keyword>
<keyword evidence="2" id="KW-1003">Cell membrane</keyword>
<dbReference type="PANTHER" id="PTHR33545:SF5">
    <property type="entry name" value="UPF0750 MEMBRANE PROTEIN YITT"/>
    <property type="match status" value="1"/>
</dbReference>
<dbReference type="EMBL" id="JBFOCI010000008">
    <property type="protein sequence ID" value="MEW9808378.1"/>
    <property type="molecule type" value="Genomic_DNA"/>
</dbReference>
<dbReference type="InterPro" id="IPR051461">
    <property type="entry name" value="UPF0750_membrane"/>
</dbReference>
<gene>
    <name evidence="7" type="ORF">ABUE31_20500</name>
</gene>
<sequence>MEDNRHRFYEDILALFNGTLFVALGIVLYAKVSLVTGSAAGIALLLQYAAGLPFGVGFVLVNLPFFWLAVRRMGWPFTIRTFAAIVILSLMTRFAPDVIGLDTVNPVFAAVAGGALMGVGLLILFRHRAGLGGFSILGLYLQDNHGIRAGWFQLCVDLAILAVALFFIPWQSAALSVLGAVVLNLTLAINHRPGRYMAMS</sequence>
<organism evidence="7 8">
    <name type="scientific">Mesorhizobium marinum</name>
    <dbReference type="NCBI Taxonomy" id="3228790"/>
    <lineage>
        <taxon>Bacteria</taxon>
        <taxon>Pseudomonadati</taxon>
        <taxon>Pseudomonadota</taxon>
        <taxon>Alphaproteobacteria</taxon>
        <taxon>Hyphomicrobiales</taxon>
        <taxon>Phyllobacteriaceae</taxon>
        <taxon>Mesorhizobium</taxon>
    </lineage>
</organism>
<dbReference type="RefSeq" id="WP_367725609.1">
    <property type="nucleotide sequence ID" value="NZ_JBFOCH010000011.1"/>
</dbReference>
<keyword evidence="5 6" id="KW-0472">Membrane</keyword>
<evidence type="ECO:0000256" key="3">
    <source>
        <dbReference type="ARBA" id="ARBA00022692"/>
    </source>
</evidence>
<feature type="transmembrane region" description="Helical" evidence="6">
    <location>
        <begin position="50"/>
        <end position="70"/>
    </location>
</feature>
<dbReference type="InterPro" id="IPR003740">
    <property type="entry name" value="YitT"/>
</dbReference>
<evidence type="ECO:0000256" key="2">
    <source>
        <dbReference type="ARBA" id="ARBA00022475"/>
    </source>
</evidence>
<feature type="transmembrane region" description="Helical" evidence="6">
    <location>
        <begin position="77"/>
        <end position="95"/>
    </location>
</feature>
<keyword evidence="3 6" id="KW-0812">Transmembrane</keyword>
<accession>A0ABV3R529</accession>
<protein>
    <submittedName>
        <fullName evidence="7">YitT family protein</fullName>
    </submittedName>
</protein>
<evidence type="ECO:0000256" key="6">
    <source>
        <dbReference type="SAM" id="Phobius"/>
    </source>
</evidence>
<keyword evidence="4 6" id="KW-1133">Transmembrane helix</keyword>